<dbReference type="InterPro" id="IPR050765">
    <property type="entry name" value="Riboflavin_Biosynth_HTPR"/>
</dbReference>
<dbReference type="Gene3D" id="3.40.430.10">
    <property type="entry name" value="Dihydrofolate Reductase, subunit A"/>
    <property type="match status" value="1"/>
</dbReference>
<gene>
    <name evidence="2" type="ORF">FB562_1163</name>
</gene>
<protein>
    <submittedName>
        <fullName evidence="2">Dihydrofolate reductase</fullName>
    </submittedName>
</protein>
<dbReference type="OrthoDB" id="3427770at2"/>
<sequence>MPRFIYYTASTLNGFLADEHNSLSWLFAVEHPGSELTEKLLDRVGVMVEGSTTYEWMLREERMLEEPQRWSEFHGERPAFVFTSRKLPVPEGVDVRFASGSVADAVPAIVEAAGERDIWLVGGGELVGQFHDLGLLDEIQVSIAPVTLPGGAPLLPRRIESDALQLRTVEHLGGFAHLTFDVKRP</sequence>
<dbReference type="GO" id="GO:0008703">
    <property type="term" value="F:5-amino-6-(5-phosphoribosylamino)uracil reductase activity"/>
    <property type="evidence" value="ECO:0007669"/>
    <property type="project" value="InterPro"/>
</dbReference>
<comment type="caution">
    <text evidence="2">The sequence shown here is derived from an EMBL/GenBank/DDBJ whole genome shotgun (WGS) entry which is preliminary data.</text>
</comment>
<organism evidence="2 3">
    <name type="scientific">Homoserinimonas aerilata</name>
    <dbReference type="NCBI Taxonomy" id="1162970"/>
    <lineage>
        <taxon>Bacteria</taxon>
        <taxon>Bacillati</taxon>
        <taxon>Actinomycetota</taxon>
        <taxon>Actinomycetes</taxon>
        <taxon>Micrococcales</taxon>
        <taxon>Microbacteriaceae</taxon>
        <taxon>Homoserinimonas</taxon>
    </lineage>
</organism>
<evidence type="ECO:0000313" key="2">
    <source>
        <dbReference type="EMBL" id="TQL48082.1"/>
    </source>
</evidence>
<dbReference type="InterPro" id="IPR002734">
    <property type="entry name" value="RibDG_C"/>
</dbReference>
<accession>A0A542YJ33</accession>
<proteinExistence type="predicted"/>
<dbReference type="RefSeq" id="WP_141880270.1">
    <property type="nucleotide sequence ID" value="NZ_VFOM01000001.1"/>
</dbReference>
<dbReference type="PANTHER" id="PTHR38011:SF11">
    <property type="entry name" value="2,5-DIAMINO-6-RIBOSYLAMINO-4(3H)-PYRIMIDINONE 5'-PHOSPHATE REDUCTASE"/>
    <property type="match status" value="1"/>
</dbReference>
<reference evidence="2 3" key="1">
    <citation type="submission" date="2019-06" db="EMBL/GenBank/DDBJ databases">
        <title>Sequencing the genomes of 1000 actinobacteria strains.</title>
        <authorList>
            <person name="Klenk H.-P."/>
        </authorList>
    </citation>
    <scope>NUCLEOTIDE SEQUENCE [LARGE SCALE GENOMIC DNA]</scope>
    <source>
        <strain evidence="2 3">DSM 26477</strain>
    </source>
</reference>
<dbReference type="AlphaFoldDB" id="A0A542YJ33"/>
<name>A0A542YJ33_9MICO</name>
<keyword evidence="3" id="KW-1185">Reference proteome</keyword>
<evidence type="ECO:0000313" key="3">
    <source>
        <dbReference type="Proteomes" id="UP000317998"/>
    </source>
</evidence>
<dbReference type="PANTHER" id="PTHR38011">
    <property type="entry name" value="DIHYDROFOLATE REDUCTASE FAMILY PROTEIN (AFU_ORTHOLOGUE AFUA_8G06820)"/>
    <property type="match status" value="1"/>
</dbReference>
<feature type="domain" description="Bacterial bifunctional deaminase-reductase C-terminal" evidence="1">
    <location>
        <begin position="77"/>
        <end position="172"/>
    </location>
</feature>
<dbReference type="Proteomes" id="UP000317998">
    <property type="component" value="Unassembled WGS sequence"/>
</dbReference>
<dbReference type="EMBL" id="VFOM01000001">
    <property type="protein sequence ID" value="TQL48082.1"/>
    <property type="molecule type" value="Genomic_DNA"/>
</dbReference>
<evidence type="ECO:0000259" key="1">
    <source>
        <dbReference type="Pfam" id="PF01872"/>
    </source>
</evidence>
<dbReference type="InterPro" id="IPR024072">
    <property type="entry name" value="DHFR-like_dom_sf"/>
</dbReference>
<dbReference type="GO" id="GO:0009231">
    <property type="term" value="P:riboflavin biosynthetic process"/>
    <property type="evidence" value="ECO:0007669"/>
    <property type="project" value="InterPro"/>
</dbReference>
<dbReference type="SUPFAM" id="SSF53597">
    <property type="entry name" value="Dihydrofolate reductase-like"/>
    <property type="match status" value="1"/>
</dbReference>
<dbReference type="Pfam" id="PF01872">
    <property type="entry name" value="RibD_C"/>
    <property type="match status" value="1"/>
</dbReference>